<feature type="signal peptide" evidence="2">
    <location>
        <begin position="1"/>
        <end position="22"/>
    </location>
</feature>
<evidence type="ECO:0000313" key="4">
    <source>
        <dbReference type="Proteomes" id="UP000075591"/>
    </source>
</evidence>
<organism evidence="3 4">
    <name type="scientific">Bacillus cereus</name>
    <dbReference type="NCBI Taxonomy" id="1396"/>
    <lineage>
        <taxon>Bacteria</taxon>
        <taxon>Bacillati</taxon>
        <taxon>Bacillota</taxon>
        <taxon>Bacilli</taxon>
        <taxon>Bacillales</taxon>
        <taxon>Bacillaceae</taxon>
        <taxon>Bacillus</taxon>
        <taxon>Bacillus cereus group</taxon>
    </lineage>
</organism>
<name>A0A150AYQ4_BACCE</name>
<accession>A0A150AYQ4</accession>
<dbReference type="AlphaFoldDB" id="A0A150AYQ4"/>
<dbReference type="PROSITE" id="PS51257">
    <property type="entry name" value="PROKAR_LIPOPROTEIN"/>
    <property type="match status" value="1"/>
</dbReference>
<reference evidence="3 4" key="1">
    <citation type="submission" date="2015-12" db="EMBL/GenBank/DDBJ databases">
        <title>Bacillus cereus Group isolate.</title>
        <authorList>
            <person name="Kovac J."/>
        </authorList>
    </citation>
    <scope>NUCLEOTIDE SEQUENCE [LARGE SCALE GENOMIC DNA]</scope>
    <source>
        <strain evidence="3 4">FSL W8-0275</strain>
    </source>
</reference>
<dbReference type="RefSeq" id="WP_061114666.1">
    <property type="nucleotide sequence ID" value="NZ_AP022949.1"/>
</dbReference>
<protein>
    <submittedName>
        <fullName evidence="3">Uncharacterized protein</fullName>
    </submittedName>
</protein>
<comment type="caution">
    <text evidence="3">The sequence shown here is derived from an EMBL/GenBank/DDBJ whole genome shotgun (WGS) entry which is preliminary data.</text>
</comment>
<sequence length="330" mass="37659">MKKITKGLITVLLSTTLLVACSNDEKTTTTTQEKSSQSQQKEQQSVPQEVLKQTKNLKQVGGESVVSKEVERNSSSGVAARAGYVYYMYSDKKQTFVSIADTKKDKWVIKDKVISQTDSVPYGTAFFAEDKMFFIDEKGEIKKQVQLPKVSTHLMSSEDTGYVRTSKGDAAFLTTKDMFKLYYEDGTEKEFPMTDYFSIKSRNDFIDVDKNIVYLNEGTDFTMYDLKKGKWVYDENGKQVKYGKTLSDIVIPFQDYMIRINGGNGKDRFVYLDEKLKPKTVSGQQIPGQEFTVGDSHGQFLVEKDKLISVRSFKFEGEESVQYFEYKKAK</sequence>
<gene>
    <name evidence="3" type="ORF">AT274_01545</name>
</gene>
<evidence type="ECO:0000256" key="2">
    <source>
        <dbReference type="SAM" id="SignalP"/>
    </source>
</evidence>
<evidence type="ECO:0000256" key="1">
    <source>
        <dbReference type="SAM" id="MobiDB-lite"/>
    </source>
</evidence>
<feature type="compositionally biased region" description="Low complexity" evidence="1">
    <location>
        <begin position="29"/>
        <end position="45"/>
    </location>
</feature>
<dbReference type="Proteomes" id="UP000075591">
    <property type="component" value="Unassembled WGS sequence"/>
</dbReference>
<feature type="region of interest" description="Disordered" evidence="1">
    <location>
        <begin position="29"/>
        <end position="50"/>
    </location>
</feature>
<proteinExistence type="predicted"/>
<feature type="chain" id="PRO_5044292150" evidence="2">
    <location>
        <begin position="23"/>
        <end position="330"/>
    </location>
</feature>
<evidence type="ECO:0000313" key="3">
    <source>
        <dbReference type="EMBL" id="KXX90068.1"/>
    </source>
</evidence>
<keyword evidence="2" id="KW-0732">Signal</keyword>
<dbReference type="EMBL" id="LOMT01000123">
    <property type="protein sequence ID" value="KXX90068.1"/>
    <property type="molecule type" value="Genomic_DNA"/>
</dbReference>